<protein>
    <submittedName>
        <fullName evidence="1">Uncharacterized protein</fullName>
    </submittedName>
</protein>
<dbReference type="Proteomes" id="UP000324748">
    <property type="component" value="Unassembled WGS sequence"/>
</dbReference>
<sequence>MFLIASAPVPEYIHSHLPLWSSDLNVYEATLVCKPEKRPWTLLSTLPPASSPYRQPHSDNLENKLLRTYSNHSRAKSSTSDLRKTLSSAFSTIIVFSTIEHLALVTLIKT</sequence>
<evidence type="ECO:0000313" key="1">
    <source>
        <dbReference type="EMBL" id="KAA1066823.1"/>
    </source>
</evidence>
<keyword evidence="3" id="KW-1185">Reference proteome</keyword>
<dbReference type="AlphaFoldDB" id="A0A5B0LSG5"/>
<name>A0A5B0LSG5_PUCGR</name>
<evidence type="ECO:0000313" key="4">
    <source>
        <dbReference type="Proteomes" id="UP000325313"/>
    </source>
</evidence>
<reference evidence="3 4" key="1">
    <citation type="submission" date="2019-05" db="EMBL/GenBank/DDBJ databases">
        <title>Emergence of the Ug99 lineage of the wheat stem rust pathogen through somatic hybridization.</title>
        <authorList>
            <person name="Li F."/>
            <person name="Upadhyaya N.M."/>
            <person name="Sperschneider J."/>
            <person name="Matny O."/>
            <person name="Nguyen-Phuc H."/>
            <person name="Mago R."/>
            <person name="Raley C."/>
            <person name="Miller M.E."/>
            <person name="Silverstein K.A.T."/>
            <person name="Henningsen E."/>
            <person name="Hirsch C.D."/>
            <person name="Visser B."/>
            <person name="Pretorius Z.A."/>
            <person name="Steffenson B.J."/>
            <person name="Schwessinger B."/>
            <person name="Dodds P.N."/>
            <person name="Figueroa M."/>
        </authorList>
    </citation>
    <scope>NUCLEOTIDE SEQUENCE [LARGE SCALE GENOMIC DNA]</scope>
    <source>
        <strain evidence="2">21-0</strain>
        <strain evidence="1 4">Ug99</strain>
    </source>
</reference>
<gene>
    <name evidence="2" type="ORF">PGT21_026239</name>
    <name evidence="1" type="ORF">PGTUg99_028263</name>
</gene>
<comment type="caution">
    <text evidence="1">The sequence shown here is derived from an EMBL/GenBank/DDBJ whole genome shotgun (WGS) entry which is preliminary data.</text>
</comment>
<evidence type="ECO:0000313" key="2">
    <source>
        <dbReference type="EMBL" id="KAA1072026.1"/>
    </source>
</evidence>
<proteinExistence type="predicted"/>
<accession>A0A5B0LSG5</accession>
<evidence type="ECO:0000313" key="3">
    <source>
        <dbReference type="Proteomes" id="UP000324748"/>
    </source>
</evidence>
<dbReference type="EMBL" id="VDEP01000509">
    <property type="protein sequence ID" value="KAA1066823.1"/>
    <property type="molecule type" value="Genomic_DNA"/>
</dbReference>
<dbReference type="EMBL" id="VSWC01000170">
    <property type="protein sequence ID" value="KAA1072026.1"/>
    <property type="molecule type" value="Genomic_DNA"/>
</dbReference>
<organism evidence="1 4">
    <name type="scientific">Puccinia graminis f. sp. tritici</name>
    <dbReference type="NCBI Taxonomy" id="56615"/>
    <lineage>
        <taxon>Eukaryota</taxon>
        <taxon>Fungi</taxon>
        <taxon>Dikarya</taxon>
        <taxon>Basidiomycota</taxon>
        <taxon>Pucciniomycotina</taxon>
        <taxon>Pucciniomycetes</taxon>
        <taxon>Pucciniales</taxon>
        <taxon>Pucciniaceae</taxon>
        <taxon>Puccinia</taxon>
    </lineage>
</organism>
<dbReference type="Proteomes" id="UP000325313">
    <property type="component" value="Unassembled WGS sequence"/>
</dbReference>